<evidence type="ECO:0000313" key="2">
    <source>
        <dbReference type="Proteomes" id="UP001157502"/>
    </source>
</evidence>
<proteinExistence type="predicted"/>
<evidence type="ECO:0000313" key="1">
    <source>
        <dbReference type="EMBL" id="KAJ8001533.1"/>
    </source>
</evidence>
<dbReference type="Proteomes" id="UP001157502">
    <property type="component" value="Chromosome 14"/>
</dbReference>
<name>A0ACC2GD46_DALPE</name>
<organism evidence="1 2">
    <name type="scientific">Dallia pectoralis</name>
    <name type="common">Alaska blackfish</name>
    <dbReference type="NCBI Taxonomy" id="75939"/>
    <lineage>
        <taxon>Eukaryota</taxon>
        <taxon>Metazoa</taxon>
        <taxon>Chordata</taxon>
        <taxon>Craniata</taxon>
        <taxon>Vertebrata</taxon>
        <taxon>Euteleostomi</taxon>
        <taxon>Actinopterygii</taxon>
        <taxon>Neopterygii</taxon>
        <taxon>Teleostei</taxon>
        <taxon>Protacanthopterygii</taxon>
        <taxon>Esociformes</taxon>
        <taxon>Umbridae</taxon>
        <taxon>Dallia</taxon>
    </lineage>
</organism>
<gene>
    <name evidence="1" type="ORF">DPEC_G00170480</name>
</gene>
<keyword evidence="2" id="KW-1185">Reference proteome</keyword>
<comment type="caution">
    <text evidence="1">The sequence shown here is derived from an EMBL/GenBank/DDBJ whole genome shotgun (WGS) entry which is preliminary data.</text>
</comment>
<accession>A0ACC2GD46</accession>
<sequence>MYGRAVVTRAVPPAGPTDMAGQMNCPQCQMVVVTDVRYIIGLMSWVLCGTILLFMGICCFFIPLILDSCKDVEHRCPNCKRVLYVHKRL</sequence>
<protein>
    <submittedName>
        <fullName evidence="1">Uncharacterized protein</fullName>
    </submittedName>
</protein>
<dbReference type="EMBL" id="CM055741">
    <property type="protein sequence ID" value="KAJ8001533.1"/>
    <property type="molecule type" value="Genomic_DNA"/>
</dbReference>
<reference evidence="1" key="1">
    <citation type="submission" date="2021-05" db="EMBL/GenBank/DDBJ databases">
        <authorList>
            <person name="Pan Q."/>
            <person name="Jouanno E."/>
            <person name="Zahm M."/>
            <person name="Klopp C."/>
            <person name="Cabau C."/>
            <person name="Louis A."/>
            <person name="Berthelot C."/>
            <person name="Parey E."/>
            <person name="Roest Crollius H."/>
            <person name="Montfort J."/>
            <person name="Robinson-Rechavi M."/>
            <person name="Bouchez O."/>
            <person name="Lampietro C."/>
            <person name="Lopez Roques C."/>
            <person name="Donnadieu C."/>
            <person name="Postlethwait J."/>
            <person name="Bobe J."/>
            <person name="Dillon D."/>
            <person name="Chandos A."/>
            <person name="von Hippel F."/>
            <person name="Guiguen Y."/>
        </authorList>
    </citation>
    <scope>NUCLEOTIDE SEQUENCE</scope>
    <source>
        <strain evidence="1">YG-Jan2019</strain>
    </source>
</reference>